<dbReference type="AlphaFoldDB" id="A0A9P5NQZ6"/>
<feature type="compositionally biased region" description="Basic and acidic residues" evidence="1">
    <location>
        <begin position="183"/>
        <end position="194"/>
    </location>
</feature>
<feature type="region of interest" description="Disordered" evidence="1">
    <location>
        <begin position="285"/>
        <end position="344"/>
    </location>
</feature>
<accession>A0A9P5NQZ6</accession>
<keyword evidence="3" id="KW-1185">Reference proteome</keyword>
<dbReference type="EMBL" id="JADNYJ010000020">
    <property type="protein sequence ID" value="KAF8905960.1"/>
    <property type="molecule type" value="Genomic_DNA"/>
</dbReference>
<evidence type="ECO:0000313" key="3">
    <source>
        <dbReference type="Proteomes" id="UP000724874"/>
    </source>
</evidence>
<feature type="region of interest" description="Disordered" evidence="1">
    <location>
        <begin position="375"/>
        <end position="400"/>
    </location>
</feature>
<feature type="compositionally biased region" description="Basic residues" evidence="1">
    <location>
        <begin position="239"/>
        <end position="249"/>
    </location>
</feature>
<name>A0A9P5NQZ6_GYMJU</name>
<comment type="caution">
    <text evidence="2">The sequence shown here is derived from an EMBL/GenBank/DDBJ whole genome shotgun (WGS) entry which is preliminary data.</text>
</comment>
<proteinExistence type="predicted"/>
<gene>
    <name evidence="2" type="ORF">CPB84DRAFT_1960137</name>
</gene>
<sequence>MPPRRKASQPDSAAAGADLAVKNGVKSPIPLLQAKRGRKTAAAKPDDTGAGSLNGTESSTNKDNECAGPPQKRKRKATAATSQESEVTITLPLPNNDDEQEDAPAPRQKKPRAKAQSQPPQRASKRDGRDLHPGQREGVQPNPRRSSEAVAAEREAQKREAEEILRKAEEAKKILAALDFEEEHEKTRQTETHRLSAVMRKRQRDHREDASEGEAFDFDAIEADNSDSEPELEQNKAAPKARSKTKKGGLRGDIAAIMEGLRGDCDGEREKKKAKVDAIQTQTKKFTSSDLAPTKYADSGLRPNLKTDKGRPKVDSDERVIGGLADEDADGERPEGYHRVTLGSVPKPQFPAKLECDNTWKNEIADMIIETVDEKTVQKKPPTKKSSKKPAVTGEKGKENSVPTVATAVAAAPGETKAKSDVTSAFLEDGRWKTAFLPSITHALYMSSEPFKHFSLNSTVFLHTIQKAFDSAFSDAEYQVQTKDAIVAKAYDRIKTRWSFIASDTLEEIQNFFSAPEYAGKMDAIKKYVAWALRGDGPGYNAKPTPSDCKVKGGEVGYIEPDGTFQSTIMTAIARKYIKHAEQSVFEPSISPKNPPKGLYALIAAAVERAFASHRKGVYKKPDPFSDDNNGAAIKFFKEKGDELGERRWKLVLDDILKDHEDDASEGEGDISIVSNYRETFFIPKSPVKAQQGRA</sequence>
<feature type="compositionally biased region" description="Acidic residues" evidence="1">
    <location>
        <begin position="211"/>
        <end position="232"/>
    </location>
</feature>
<evidence type="ECO:0000313" key="2">
    <source>
        <dbReference type="EMBL" id="KAF8905960.1"/>
    </source>
</evidence>
<feature type="compositionally biased region" description="Basic and acidic residues" evidence="1">
    <location>
        <begin position="305"/>
        <end position="320"/>
    </location>
</feature>
<dbReference type="Proteomes" id="UP000724874">
    <property type="component" value="Unassembled WGS sequence"/>
</dbReference>
<dbReference type="OrthoDB" id="3190308at2759"/>
<feature type="compositionally biased region" description="Basic and acidic residues" evidence="1">
    <location>
        <begin position="124"/>
        <end position="135"/>
    </location>
</feature>
<feature type="compositionally biased region" description="Basic and acidic residues" evidence="1">
    <location>
        <begin position="145"/>
        <end position="164"/>
    </location>
</feature>
<evidence type="ECO:0000256" key="1">
    <source>
        <dbReference type="SAM" id="MobiDB-lite"/>
    </source>
</evidence>
<feature type="region of interest" description="Disordered" evidence="1">
    <location>
        <begin position="1"/>
        <end position="164"/>
    </location>
</feature>
<reference evidence="2" key="1">
    <citation type="submission" date="2020-11" db="EMBL/GenBank/DDBJ databases">
        <authorList>
            <consortium name="DOE Joint Genome Institute"/>
            <person name="Ahrendt S."/>
            <person name="Riley R."/>
            <person name="Andreopoulos W."/>
            <person name="LaButti K."/>
            <person name="Pangilinan J."/>
            <person name="Ruiz-duenas F.J."/>
            <person name="Barrasa J.M."/>
            <person name="Sanchez-Garcia M."/>
            <person name="Camarero S."/>
            <person name="Miyauchi S."/>
            <person name="Serrano A."/>
            <person name="Linde D."/>
            <person name="Babiker R."/>
            <person name="Drula E."/>
            <person name="Ayuso-Fernandez I."/>
            <person name="Pacheco R."/>
            <person name="Padilla G."/>
            <person name="Ferreira P."/>
            <person name="Barriuso J."/>
            <person name="Kellner H."/>
            <person name="Castanera R."/>
            <person name="Alfaro M."/>
            <person name="Ramirez L."/>
            <person name="Pisabarro A.G."/>
            <person name="Kuo A."/>
            <person name="Tritt A."/>
            <person name="Lipzen A."/>
            <person name="He G."/>
            <person name="Yan M."/>
            <person name="Ng V."/>
            <person name="Cullen D."/>
            <person name="Martin F."/>
            <person name="Rosso M.-N."/>
            <person name="Henrissat B."/>
            <person name="Hibbett D."/>
            <person name="Martinez A.T."/>
            <person name="Grigoriev I.V."/>
        </authorList>
    </citation>
    <scope>NUCLEOTIDE SEQUENCE</scope>
    <source>
        <strain evidence="2">AH 44721</strain>
    </source>
</reference>
<feature type="compositionally biased region" description="Polar residues" evidence="1">
    <location>
        <begin position="79"/>
        <end position="88"/>
    </location>
</feature>
<organism evidence="2 3">
    <name type="scientific">Gymnopilus junonius</name>
    <name type="common">Spectacular rustgill mushroom</name>
    <name type="synonym">Gymnopilus spectabilis subsp. junonius</name>
    <dbReference type="NCBI Taxonomy" id="109634"/>
    <lineage>
        <taxon>Eukaryota</taxon>
        <taxon>Fungi</taxon>
        <taxon>Dikarya</taxon>
        <taxon>Basidiomycota</taxon>
        <taxon>Agaricomycotina</taxon>
        <taxon>Agaricomycetes</taxon>
        <taxon>Agaricomycetidae</taxon>
        <taxon>Agaricales</taxon>
        <taxon>Agaricineae</taxon>
        <taxon>Hymenogastraceae</taxon>
        <taxon>Gymnopilus</taxon>
    </lineage>
</organism>
<feature type="region of interest" description="Disordered" evidence="1">
    <location>
        <begin position="177"/>
        <end position="250"/>
    </location>
</feature>
<protein>
    <submittedName>
        <fullName evidence="2">Uncharacterized protein</fullName>
    </submittedName>
</protein>